<dbReference type="Proteomes" id="UP000435837">
    <property type="component" value="Unassembled WGS sequence"/>
</dbReference>
<accession>A0A640SAW8</accession>
<feature type="region of interest" description="Disordered" evidence="1">
    <location>
        <begin position="1"/>
        <end position="47"/>
    </location>
</feature>
<gene>
    <name evidence="2" type="ORF">Scani_39300</name>
</gene>
<comment type="caution">
    <text evidence="2">The sequence shown here is derived from an EMBL/GenBank/DDBJ whole genome shotgun (WGS) entry which is preliminary data.</text>
</comment>
<dbReference type="EMBL" id="BLIN01000005">
    <property type="protein sequence ID" value="GFE07662.1"/>
    <property type="molecule type" value="Genomic_DNA"/>
</dbReference>
<protein>
    <submittedName>
        <fullName evidence="2">Uncharacterized protein</fullName>
    </submittedName>
</protein>
<organism evidence="2 3">
    <name type="scientific">Streptomyces caniferus</name>
    <dbReference type="NCBI Taxonomy" id="285557"/>
    <lineage>
        <taxon>Bacteria</taxon>
        <taxon>Bacillati</taxon>
        <taxon>Actinomycetota</taxon>
        <taxon>Actinomycetes</taxon>
        <taxon>Kitasatosporales</taxon>
        <taxon>Streptomycetaceae</taxon>
        <taxon>Streptomyces</taxon>
    </lineage>
</organism>
<evidence type="ECO:0000313" key="2">
    <source>
        <dbReference type="EMBL" id="GFE07662.1"/>
    </source>
</evidence>
<evidence type="ECO:0000313" key="3">
    <source>
        <dbReference type="Proteomes" id="UP000435837"/>
    </source>
</evidence>
<evidence type="ECO:0000256" key="1">
    <source>
        <dbReference type="SAM" id="MobiDB-lite"/>
    </source>
</evidence>
<dbReference type="AlphaFoldDB" id="A0A640SAW8"/>
<reference evidence="2 3" key="1">
    <citation type="submission" date="2019-12" db="EMBL/GenBank/DDBJ databases">
        <title>Whole genome shotgun sequence of Streptomyces caniferus NBRC 15389.</title>
        <authorList>
            <person name="Ichikawa N."/>
            <person name="Kimura A."/>
            <person name="Kitahashi Y."/>
            <person name="Komaki H."/>
            <person name="Tamura T."/>
        </authorList>
    </citation>
    <scope>NUCLEOTIDE SEQUENCE [LARGE SCALE GENOMIC DNA]</scope>
    <source>
        <strain evidence="2 3">NBRC 15389</strain>
    </source>
</reference>
<name>A0A640SAW8_9ACTN</name>
<proteinExistence type="predicted"/>
<sequence length="79" mass="8017">MNDTLPAGFSLPRNATGGGRPWDRKSKPAAHARGPVPAEPARLRPRGLVDVAGRRTATAGLAAALGDAAGGHDLLGRSI</sequence>